<dbReference type="CDD" id="cd01392">
    <property type="entry name" value="HTH_LacI"/>
    <property type="match status" value="1"/>
</dbReference>
<gene>
    <name evidence="5" type="ORF">IWA51_10860</name>
</gene>
<proteinExistence type="predicted"/>
<dbReference type="GO" id="GO:0003700">
    <property type="term" value="F:DNA-binding transcription factor activity"/>
    <property type="evidence" value="ECO:0007669"/>
    <property type="project" value="TreeGrafter"/>
</dbReference>
<evidence type="ECO:0000313" key="6">
    <source>
        <dbReference type="Proteomes" id="UP000595224"/>
    </source>
</evidence>
<reference evidence="5 6" key="1">
    <citation type="submission" date="2020-11" db="EMBL/GenBank/DDBJ databases">
        <title>Treponema Peruensis nv. sp., first commensal Treponema isolated from human feces.</title>
        <authorList>
            <person name="Belkhou C."/>
            <person name="Raes J."/>
        </authorList>
    </citation>
    <scope>NUCLEOTIDE SEQUENCE [LARGE SCALE GENOMIC DNA]</scope>
    <source>
        <strain evidence="5 6">RCC2812</strain>
    </source>
</reference>
<organism evidence="5 6">
    <name type="scientific">Treponema peruense</name>
    <dbReference type="NCBI Taxonomy" id="2787628"/>
    <lineage>
        <taxon>Bacteria</taxon>
        <taxon>Pseudomonadati</taxon>
        <taxon>Spirochaetota</taxon>
        <taxon>Spirochaetia</taxon>
        <taxon>Spirochaetales</taxon>
        <taxon>Treponemataceae</taxon>
        <taxon>Treponema</taxon>
    </lineage>
</organism>
<dbReference type="Gene3D" id="1.10.260.40">
    <property type="entry name" value="lambda repressor-like DNA-binding domains"/>
    <property type="match status" value="1"/>
</dbReference>
<dbReference type="Proteomes" id="UP000595224">
    <property type="component" value="Chromosome"/>
</dbReference>
<protein>
    <submittedName>
        <fullName evidence="5">LacI family DNA-binding transcriptional regulator</fullName>
    </submittedName>
</protein>
<evidence type="ECO:0000256" key="1">
    <source>
        <dbReference type="ARBA" id="ARBA00023015"/>
    </source>
</evidence>
<evidence type="ECO:0000256" key="2">
    <source>
        <dbReference type="ARBA" id="ARBA00023125"/>
    </source>
</evidence>
<keyword evidence="6" id="KW-1185">Reference proteome</keyword>
<dbReference type="InterPro" id="IPR028082">
    <property type="entry name" value="Peripla_BP_I"/>
</dbReference>
<dbReference type="SMART" id="SM00354">
    <property type="entry name" value="HTH_LACI"/>
    <property type="match status" value="1"/>
</dbReference>
<evidence type="ECO:0000259" key="4">
    <source>
        <dbReference type="PROSITE" id="PS50932"/>
    </source>
</evidence>
<name>A0A7T3RCR4_9SPIR</name>
<keyword evidence="2 5" id="KW-0238">DNA-binding</keyword>
<dbReference type="InterPro" id="IPR000843">
    <property type="entry name" value="HTH_LacI"/>
</dbReference>
<dbReference type="EMBL" id="CP064936">
    <property type="protein sequence ID" value="QQA00743.1"/>
    <property type="molecule type" value="Genomic_DNA"/>
</dbReference>
<dbReference type="CDD" id="cd06267">
    <property type="entry name" value="PBP1_LacI_sugar_binding-like"/>
    <property type="match status" value="1"/>
</dbReference>
<accession>A0A7T3RCR4</accession>
<dbReference type="PANTHER" id="PTHR30146:SF149">
    <property type="entry name" value="HTH-TYPE TRANSCRIPTIONAL REGULATOR EBGR"/>
    <property type="match status" value="1"/>
</dbReference>
<dbReference type="RefSeq" id="WP_198442434.1">
    <property type="nucleotide sequence ID" value="NZ_CBCSHE010000008.1"/>
</dbReference>
<evidence type="ECO:0000256" key="3">
    <source>
        <dbReference type="ARBA" id="ARBA00023163"/>
    </source>
</evidence>
<dbReference type="PRINTS" id="PR00036">
    <property type="entry name" value="HTHLACI"/>
</dbReference>
<keyword evidence="3" id="KW-0804">Transcription</keyword>
<sequence>MTIKDIARECGVAVGTVSRVLNNHPDVSEKTRKKVLEIVDKYDFVLNRNARMLKMQDGKFIVIIVKGSSSILLNSLLEIIQKRLEQLPYNTNVVVLDEYDNEALEARKIYYEQKPLGMIFLGGNPETFKDAFSEIHIPCVIISNMAENTDNINLSSVSTDDIIASAYSAQYLVDNGHRKIGVIGGDIKSSDTSLRRYMGFLEVMDATGCSFDYSKMYATAKYSFVGGYAAMEDLLSKCPDITAVFTMSDVMAIGACRKLKEMGRSVPEEISVVGFDGIPIAEYYCPKITTIRQKVEELSQNGLDILIDCIEKGVKPVHRTIPFEFIEGESVKCICLQEK</sequence>
<dbReference type="PROSITE" id="PS50932">
    <property type="entry name" value="HTH_LACI_2"/>
    <property type="match status" value="1"/>
</dbReference>
<dbReference type="SUPFAM" id="SSF53822">
    <property type="entry name" value="Periplasmic binding protein-like I"/>
    <property type="match status" value="1"/>
</dbReference>
<dbReference type="KEGG" id="tper:IWA51_10860"/>
<dbReference type="SUPFAM" id="SSF47413">
    <property type="entry name" value="lambda repressor-like DNA-binding domains"/>
    <property type="match status" value="1"/>
</dbReference>
<dbReference type="InterPro" id="IPR010982">
    <property type="entry name" value="Lambda_DNA-bd_dom_sf"/>
</dbReference>
<dbReference type="Pfam" id="PF00356">
    <property type="entry name" value="LacI"/>
    <property type="match status" value="1"/>
</dbReference>
<dbReference type="AlphaFoldDB" id="A0A7T3RCR4"/>
<evidence type="ECO:0000313" key="5">
    <source>
        <dbReference type="EMBL" id="QQA00743.1"/>
    </source>
</evidence>
<dbReference type="InterPro" id="IPR046335">
    <property type="entry name" value="LacI/GalR-like_sensor"/>
</dbReference>
<dbReference type="GO" id="GO:0000976">
    <property type="term" value="F:transcription cis-regulatory region binding"/>
    <property type="evidence" value="ECO:0007669"/>
    <property type="project" value="TreeGrafter"/>
</dbReference>
<dbReference type="Pfam" id="PF13377">
    <property type="entry name" value="Peripla_BP_3"/>
    <property type="match status" value="1"/>
</dbReference>
<feature type="domain" description="HTH lacI-type" evidence="4">
    <location>
        <begin position="1"/>
        <end position="55"/>
    </location>
</feature>
<dbReference type="PANTHER" id="PTHR30146">
    <property type="entry name" value="LACI-RELATED TRANSCRIPTIONAL REPRESSOR"/>
    <property type="match status" value="1"/>
</dbReference>
<dbReference type="Gene3D" id="3.40.50.2300">
    <property type="match status" value="2"/>
</dbReference>
<keyword evidence="1" id="KW-0805">Transcription regulation</keyword>